<evidence type="ECO:0000313" key="9">
    <source>
        <dbReference type="EnsemblPlants" id="PAC:32904167.CDS.1"/>
    </source>
</evidence>
<dbReference type="OrthoDB" id="1925970at2759"/>
<feature type="compositionally biased region" description="Polar residues" evidence="6">
    <location>
        <begin position="521"/>
        <end position="530"/>
    </location>
</feature>
<keyword evidence="10" id="KW-1185">Reference proteome</keyword>
<dbReference type="GO" id="GO:0008017">
    <property type="term" value="F:microtubule binding"/>
    <property type="evidence" value="ECO:0007669"/>
    <property type="project" value="InterPro"/>
</dbReference>
<evidence type="ECO:0000256" key="3">
    <source>
        <dbReference type="ARBA" id="ARBA00022490"/>
    </source>
</evidence>
<comment type="similarity">
    <text evidence="2">Belongs to the TPX2 family.</text>
</comment>
<dbReference type="AlphaFoldDB" id="A0A2K1INT6"/>
<accession>A0A2K1INT6</accession>
<feature type="compositionally biased region" description="Basic and acidic residues" evidence="6">
    <location>
        <begin position="370"/>
        <end position="389"/>
    </location>
</feature>
<evidence type="ECO:0000256" key="6">
    <source>
        <dbReference type="SAM" id="MobiDB-lite"/>
    </source>
</evidence>
<reference evidence="9" key="3">
    <citation type="submission" date="2020-12" db="UniProtKB">
        <authorList>
            <consortium name="EnsemblPlants"/>
        </authorList>
    </citation>
    <scope>IDENTIFICATION</scope>
</reference>
<feature type="compositionally biased region" description="Basic and acidic residues" evidence="6">
    <location>
        <begin position="408"/>
        <end position="447"/>
    </location>
</feature>
<dbReference type="PANTHER" id="PTHR46372">
    <property type="entry name" value="PROTEIN WVD2-LIKE 3"/>
    <property type="match status" value="1"/>
</dbReference>
<dbReference type="EnsemblPlants" id="Pp3c22_17190V3.2">
    <property type="protein sequence ID" value="PAC:32904168.CDS.1"/>
    <property type="gene ID" value="Pp3c22_17190"/>
</dbReference>
<keyword evidence="3" id="KW-0963">Cytoplasm</keyword>
<gene>
    <name evidence="9" type="primary">LOC112274940</name>
    <name evidence="8" type="ORF">PHYPA_027250</name>
</gene>
<dbReference type="Gramene" id="Pp3c22_17190V3.1">
    <property type="protein sequence ID" value="PAC:32904167.CDS.1"/>
    <property type="gene ID" value="Pp3c22_17190"/>
</dbReference>
<evidence type="ECO:0000256" key="1">
    <source>
        <dbReference type="ARBA" id="ARBA00004245"/>
    </source>
</evidence>
<dbReference type="PaxDb" id="3218-PP1S100_34V6.2"/>
<dbReference type="EnsemblPlants" id="Pp3c22_17190V3.1">
    <property type="protein sequence ID" value="PAC:32904167.CDS.1"/>
    <property type="gene ID" value="Pp3c22_17190"/>
</dbReference>
<dbReference type="GO" id="GO:0005874">
    <property type="term" value="C:microtubule"/>
    <property type="evidence" value="ECO:0007669"/>
    <property type="project" value="UniProtKB-KW"/>
</dbReference>
<dbReference type="GO" id="GO:0000226">
    <property type="term" value="P:microtubule cytoskeleton organization"/>
    <property type="evidence" value="ECO:0007669"/>
    <property type="project" value="InterPro"/>
</dbReference>
<feature type="compositionally biased region" description="Polar residues" evidence="6">
    <location>
        <begin position="394"/>
        <end position="403"/>
    </location>
</feature>
<dbReference type="OMA" id="ATECRTH"/>
<reference evidence="8 10" key="1">
    <citation type="journal article" date="2008" name="Science">
        <title>The Physcomitrella genome reveals evolutionary insights into the conquest of land by plants.</title>
        <authorList>
            <person name="Rensing S."/>
            <person name="Lang D."/>
            <person name="Zimmer A."/>
            <person name="Terry A."/>
            <person name="Salamov A."/>
            <person name="Shapiro H."/>
            <person name="Nishiyama T."/>
            <person name="Perroud P.-F."/>
            <person name="Lindquist E."/>
            <person name="Kamisugi Y."/>
            <person name="Tanahashi T."/>
            <person name="Sakakibara K."/>
            <person name="Fujita T."/>
            <person name="Oishi K."/>
            <person name="Shin-I T."/>
            <person name="Kuroki Y."/>
            <person name="Toyoda A."/>
            <person name="Suzuki Y."/>
            <person name="Hashimoto A."/>
            <person name="Yamaguchi K."/>
            <person name="Sugano A."/>
            <person name="Kohara Y."/>
            <person name="Fujiyama A."/>
            <person name="Anterola A."/>
            <person name="Aoki S."/>
            <person name="Ashton N."/>
            <person name="Barbazuk W.B."/>
            <person name="Barker E."/>
            <person name="Bennetzen J."/>
            <person name="Bezanilla M."/>
            <person name="Blankenship R."/>
            <person name="Cho S.H."/>
            <person name="Dutcher S."/>
            <person name="Estelle M."/>
            <person name="Fawcett J.A."/>
            <person name="Gundlach H."/>
            <person name="Hanada K."/>
            <person name="Heyl A."/>
            <person name="Hicks K.A."/>
            <person name="Hugh J."/>
            <person name="Lohr M."/>
            <person name="Mayer K."/>
            <person name="Melkozernov A."/>
            <person name="Murata T."/>
            <person name="Nelson D."/>
            <person name="Pils B."/>
            <person name="Prigge M."/>
            <person name="Reiss B."/>
            <person name="Renner T."/>
            <person name="Rombauts S."/>
            <person name="Rushton P."/>
            <person name="Sanderfoot A."/>
            <person name="Schween G."/>
            <person name="Shiu S.-H."/>
            <person name="Stueber K."/>
            <person name="Theodoulou F.L."/>
            <person name="Tu H."/>
            <person name="Van de Peer Y."/>
            <person name="Verrier P.J."/>
            <person name="Waters E."/>
            <person name="Wood A."/>
            <person name="Yang L."/>
            <person name="Cove D."/>
            <person name="Cuming A."/>
            <person name="Hasebe M."/>
            <person name="Lucas S."/>
            <person name="Mishler D.B."/>
            <person name="Reski R."/>
            <person name="Grigoriev I."/>
            <person name="Quatrano R.S."/>
            <person name="Boore J.L."/>
        </authorList>
    </citation>
    <scope>NUCLEOTIDE SEQUENCE [LARGE SCALE GENOMIC DNA]</scope>
    <source>
        <strain evidence="9 10">cv. Gransden 2004</strain>
    </source>
</reference>
<dbReference type="RefSeq" id="XP_073386250.1">
    <property type="nucleotide sequence ID" value="XM_073530149.1"/>
</dbReference>
<feature type="region of interest" description="Disordered" evidence="6">
    <location>
        <begin position="462"/>
        <end position="547"/>
    </location>
</feature>
<evidence type="ECO:0000259" key="7">
    <source>
        <dbReference type="Pfam" id="PF06886"/>
    </source>
</evidence>
<name>A0A2K1INT6_PHYPA</name>
<sequence>MEPNGATDLLVRNRNYNIKPASLVIHTQTVDEEIAFPAFAFPVNDGAAALDAWKAVTTAGQGQSVQVSNGIDTWGFLQEGEGIGDESPKIMPSAFHKKNVDLVPESRPSFPSQVAEPSTKQYLSSLATFKDLDLTHENGRVEIIEKSGSDVPLSPTRKNLIANSKVEVKDSTVAPSTPKGKGSSITFKVTSLQKIAAKSPDKVKPDNSSLTGTTSSGGRPSLINSRRGEERGRARSPAPDQRSLTSPRRAVPERSRSPVPFRKQDRGTTGVSRSLSPVPTSPRSTTPTRRPSTPRSISPAPRSLENSRPSRNQFNGSSVNSASMPSSPRYTTPTRAASLKAVNSPPSVKRSVSKELQYPIASGNATSQRDPLKKDAKDQHTKSLEENQHIPKVRTSSGLTQPTGFKFSTDERSEKRRDYYSKLEEKLKLKEEERKSLEAKAQEDNEAQLRELRKTLAYKANPVPKFYQESLPPPVKVKKSPTTRAKSPNFTAPRRRDSTGSELSNHGGSSPLRGRFMRSPSVESDLSNPANVLGKGSVRVKQPFKPI</sequence>
<feature type="domain" description="TPX2 C-terminal" evidence="7">
    <location>
        <begin position="405"/>
        <end position="480"/>
    </location>
</feature>
<feature type="compositionally biased region" description="Low complexity" evidence="6">
    <location>
        <begin position="317"/>
        <end position="327"/>
    </location>
</feature>
<evidence type="ECO:0000256" key="5">
    <source>
        <dbReference type="ARBA" id="ARBA00023212"/>
    </source>
</evidence>
<keyword evidence="4" id="KW-0493">Microtubule</keyword>
<protein>
    <recommendedName>
        <fullName evidence="7">TPX2 C-terminal domain-containing protein</fullName>
    </recommendedName>
</protein>
<keyword evidence="5" id="KW-0206">Cytoskeleton</keyword>
<feature type="compositionally biased region" description="Low complexity" evidence="6">
    <location>
        <begin position="208"/>
        <end position="218"/>
    </location>
</feature>
<feature type="compositionally biased region" description="Polar residues" evidence="6">
    <location>
        <begin position="304"/>
        <end position="316"/>
    </location>
</feature>
<feature type="compositionally biased region" description="Low complexity" evidence="6">
    <location>
        <begin position="272"/>
        <end position="303"/>
    </location>
</feature>
<dbReference type="EMBL" id="ABEU02000022">
    <property type="protein sequence ID" value="PNR30934.1"/>
    <property type="molecule type" value="Genomic_DNA"/>
</dbReference>
<dbReference type="InterPro" id="IPR044806">
    <property type="entry name" value="WVD2/WDL1-4"/>
</dbReference>
<organism evidence="8">
    <name type="scientific">Physcomitrium patens</name>
    <name type="common">Spreading-leaved earth moss</name>
    <name type="synonym">Physcomitrella patens</name>
    <dbReference type="NCBI Taxonomy" id="3218"/>
    <lineage>
        <taxon>Eukaryota</taxon>
        <taxon>Viridiplantae</taxon>
        <taxon>Streptophyta</taxon>
        <taxon>Embryophyta</taxon>
        <taxon>Bryophyta</taxon>
        <taxon>Bryophytina</taxon>
        <taxon>Bryopsida</taxon>
        <taxon>Funariidae</taxon>
        <taxon>Funariales</taxon>
        <taxon>Funariaceae</taxon>
        <taxon>Physcomitrium</taxon>
    </lineage>
</organism>
<evidence type="ECO:0000313" key="8">
    <source>
        <dbReference type="EMBL" id="PNR30934.1"/>
    </source>
</evidence>
<dbReference type="PANTHER" id="PTHR46372:SF2">
    <property type="entry name" value="PROTEIN WVD2-LIKE 3"/>
    <property type="match status" value="1"/>
</dbReference>
<comment type="subcellular location">
    <subcellularLocation>
        <location evidence="1">Cytoplasm</location>
        <location evidence="1">Cytoskeleton</location>
    </subcellularLocation>
</comment>
<reference evidence="8 10" key="2">
    <citation type="journal article" date="2018" name="Plant J.">
        <title>The Physcomitrella patens chromosome-scale assembly reveals moss genome structure and evolution.</title>
        <authorList>
            <person name="Lang D."/>
            <person name="Ullrich K.K."/>
            <person name="Murat F."/>
            <person name="Fuchs J."/>
            <person name="Jenkins J."/>
            <person name="Haas F.B."/>
            <person name="Piednoel M."/>
            <person name="Gundlach H."/>
            <person name="Van Bel M."/>
            <person name="Meyberg R."/>
            <person name="Vives C."/>
            <person name="Morata J."/>
            <person name="Symeonidi A."/>
            <person name="Hiss M."/>
            <person name="Muchero W."/>
            <person name="Kamisugi Y."/>
            <person name="Saleh O."/>
            <person name="Blanc G."/>
            <person name="Decker E.L."/>
            <person name="van Gessel N."/>
            <person name="Grimwood J."/>
            <person name="Hayes R.D."/>
            <person name="Graham S.W."/>
            <person name="Gunter L.E."/>
            <person name="McDaniel S.F."/>
            <person name="Hoernstein S.N.W."/>
            <person name="Larsson A."/>
            <person name="Li F.W."/>
            <person name="Perroud P.F."/>
            <person name="Phillips J."/>
            <person name="Ranjan P."/>
            <person name="Rokshar D.S."/>
            <person name="Rothfels C.J."/>
            <person name="Schneider L."/>
            <person name="Shu S."/>
            <person name="Stevenson D.W."/>
            <person name="Thummler F."/>
            <person name="Tillich M."/>
            <person name="Villarreal Aguilar J.C."/>
            <person name="Widiez T."/>
            <person name="Wong G.K."/>
            <person name="Wymore A."/>
            <person name="Zhang Y."/>
            <person name="Zimmer A.D."/>
            <person name="Quatrano R.S."/>
            <person name="Mayer K.F.X."/>
            <person name="Goodstein D."/>
            <person name="Casacuberta J.M."/>
            <person name="Vandepoele K."/>
            <person name="Reski R."/>
            <person name="Cuming A.C."/>
            <person name="Tuskan G.A."/>
            <person name="Maumus F."/>
            <person name="Salse J."/>
            <person name="Schmutz J."/>
            <person name="Rensing S.A."/>
        </authorList>
    </citation>
    <scope>NUCLEOTIDE SEQUENCE [LARGE SCALE GENOMIC DNA]</scope>
    <source>
        <strain evidence="9 10">cv. Gransden 2004</strain>
    </source>
</reference>
<dbReference type="InterPro" id="IPR027329">
    <property type="entry name" value="TPX2_C"/>
</dbReference>
<dbReference type="Gramene" id="Pp3c22_17190V3.2">
    <property type="protein sequence ID" value="PAC:32904168.CDS.1"/>
    <property type="gene ID" value="Pp3c22_17190"/>
</dbReference>
<evidence type="ECO:0000256" key="2">
    <source>
        <dbReference type="ARBA" id="ARBA00005885"/>
    </source>
</evidence>
<evidence type="ECO:0000313" key="10">
    <source>
        <dbReference type="Proteomes" id="UP000006727"/>
    </source>
</evidence>
<dbReference type="Pfam" id="PF06886">
    <property type="entry name" value="TPX2"/>
    <property type="match status" value="1"/>
</dbReference>
<evidence type="ECO:0000256" key="4">
    <source>
        <dbReference type="ARBA" id="ARBA00022701"/>
    </source>
</evidence>
<dbReference type="Proteomes" id="UP000006727">
    <property type="component" value="Chromosome 22"/>
</dbReference>
<feature type="compositionally biased region" description="Basic and acidic residues" evidence="6">
    <location>
        <begin position="250"/>
        <end position="266"/>
    </location>
</feature>
<proteinExistence type="inferred from homology"/>
<feature type="region of interest" description="Disordered" evidence="6">
    <location>
        <begin position="196"/>
        <end position="447"/>
    </location>
</feature>
<dbReference type="GeneID" id="112274940"/>